<protein>
    <submittedName>
        <fullName evidence="2">Uncharacterized protein</fullName>
    </submittedName>
</protein>
<dbReference type="AlphaFoldDB" id="A0AAE0D6V9"/>
<keyword evidence="3" id="KW-1185">Reference proteome</keyword>
<feature type="region of interest" description="Disordered" evidence="1">
    <location>
        <begin position="128"/>
        <end position="161"/>
    </location>
</feature>
<organism evidence="2 3">
    <name type="scientific">Colletotrichum kahawae</name>
    <name type="common">Coffee berry disease fungus</name>
    <dbReference type="NCBI Taxonomy" id="34407"/>
    <lineage>
        <taxon>Eukaryota</taxon>
        <taxon>Fungi</taxon>
        <taxon>Dikarya</taxon>
        <taxon>Ascomycota</taxon>
        <taxon>Pezizomycotina</taxon>
        <taxon>Sordariomycetes</taxon>
        <taxon>Hypocreomycetidae</taxon>
        <taxon>Glomerellales</taxon>
        <taxon>Glomerellaceae</taxon>
        <taxon>Colletotrichum</taxon>
        <taxon>Colletotrichum gloeosporioides species complex</taxon>
    </lineage>
</organism>
<dbReference type="Proteomes" id="UP001281614">
    <property type="component" value="Unassembled WGS sequence"/>
</dbReference>
<feature type="compositionally biased region" description="Polar residues" evidence="1">
    <location>
        <begin position="140"/>
        <end position="151"/>
    </location>
</feature>
<evidence type="ECO:0000256" key="1">
    <source>
        <dbReference type="SAM" id="MobiDB-lite"/>
    </source>
</evidence>
<feature type="region of interest" description="Disordered" evidence="1">
    <location>
        <begin position="349"/>
        <end position="381"/>
    </location>
</feature>
<dbReference type="EMBL" id="VYYT01000164">
    <property type="protein sequence ID" value="KAK2761087.1"/>
    <property type="molecule type" value="Genomic_DNA"/>
</dbReference>
<comment type="caution">
    <text evidence="2">The sequence shown here is derived from an EMBL/GenBank/DDBJ whole genome shotgun (WGS) entry which is preliminary data.</text>
</comment>
<evidence type="ECO:0000313" key="2">
    <source>
        <dbReference type="EMBL" id="KAK2761087.1"/>
    </source>
</evidence>
<feature type="compositionally biased region" description="Polar residues" evidence="1">
    <location>
        <begin position="349"/>
        <end position="371"/>
    </location>
</feature>
<gene>
    <name evidence="2" type="ORF">CKAH01_16382</name>
</gene>
<evidence type="ECO:0000313" key="3">
    <source>
        <dbReference type="Proteomes" id="UP001281614"/>
    </source>
</evidence>
<sequence>MAPQLVDDAICFFNRFSEATSPGILRELIENADWKESLQRFCDSDPSCAVKIAWSMIDMCSSNSHVNEFKNPDLHPFVRRKRNSFAPFIRRGTGPSEGPGTYTARTIQEPNLQAVADLADANNLKTIEQGRSEPARPASFASTSLTSQRTSPSPPATNPQIRHISLCPTDRHCNMILNSDRYLDTSLCAEENPPREWTSIRRTDDSLSLSQPVCSSVKTPTQRIIHETHSFHALVAACQLESAQMKAQDTSTGMTSDRPALTSTPSTFEAAPSSSLGVPSYVSFIQKPAVEAFRPAQPSQEDDLVSRGNITKPVLPCAQGYTSPSSSAPEYTSPGAMQVLSASKVDEIQSSPATSYGPSPAPSENFTTPESEFNEPEDLHRSRTAAESLTVFIDDAVDIIRALSQDHPEGQNEDFRTLARDLKTNSIDIDWTNGEAWLRVIEKGNDNRRRLNTNHMIMFAAFARWYDSQVAKLQGREPELKKKTASNIVMNELMAHKTSPATSNEISSISRSSLRTQLAKGRKLLCLTRRFGYGVMLAGGTW</sequence>
<feature type="region of interest" description="Disordered" evidence="1">
    <location>
        <begin position="248"/>
        <end position="272"/>
    </location>
</feature>
<proteinExistence type="predicted"/>
<name>A0AAE0D6V9_COLKA</name>
<accession>A0AAE0D6V9</accession>
<reference evidence="2" key="1">
    <citation type="submission" date="2023-02" db="EMBL/GenBank/DDBJ databases">
        <title>Colletotrichum kahawae CIFC_Que2 genome sequencing and assembly.</title>
        <authorList>
            <person name="Baroncelli R."/>
        </authorList>
    </citation>
    <scope>NUCLEOTIDE SEQUENCE</scope>
    <source>
        <strain evidence="2">CIFC_Que2</strain>
    </source>
</reference>